<proteinExistence type="predicted"/>
<protein>
    <recommendedName>
        <fullName evidence="5">PEP-CTERM protein-sorting domain-containing protein</fullName>
    </recommendedName>
</protein>
<dbReference type="EMBL" id="JAUOTP010000005">
    <property type="protein sequence ID" value="MDO6415137.1"/>
    <property type="molecule type" value="Genomic_DNA"/>
</dbReference>
<keyword evidence="2" id="KW-0732">Signal</keyword>
<feature type="signal peptide" evidence="2">
    <location>
        <begin position="1"/>
        <end position="24"/>
    </location>
</feature>
<evidence type="ECO:0000256" key="2">
    <source>
        <dbReference type="SAM" id="SignalP"/>
    </source>
</evidence>
<keyword evidence="1" id="KW-0812">Transmembrane</keyword>
<accession>A0ABT8YAW9</accession>
<feature type="transmembrane region" description="Helical" evidence="1">
    <location>
        <begin position="151"/>
        <end position="171"/>
    </location>
</feature>
<evidence type="ECO:0008006" key="5">
    <source>
        <dbReference type="Google" id="ProtNLM"/>
    </source>
</evidence>
<keyword evidence="1" id="KW-0472">Membrane</keyword>
<dbReference type="Proteomes" id="UP001169764">
    <property type="component" value="Unassembled WGS sequence"/>
</dbReference>
<name>A0ABT8YAW9_9SPHN</name>
<feature type="chain" id="PRO_5046116484" description="PEP-CTERM protein-sorting domain-containing protein" evidence="2">
    <location>
        <begin position="25"/>
        <end position="181"/>
    </location>
</feature>
<organism evidence="3 4">
    <name type="scientific">Sphingomonas natans</name>
    <dbReference type="NCBI Taxonomy" id="3063330"/>
    <lineage>
        <taxon>Bacteria</taxon>
        <taxon>Pseudomonadati</taxon>
        <taxon>Pseudomonadota</taxon>
        <taxon>Alphaproteobacteria</taxon>
        <taxon>Sphingomonadales</taxon>
        <taxon>Sphingomonadaceae</taxon>
        <taxon>Sphingomonas</taxon>
    </lineage>
</organism>
<dbReference type="RefSeq" id="WP_303542934.1">
    <property type="nucleotide sequence ID" value="NZ_JAUOTP010000005.1"/>
</dbReference>
<reference evidence="3" key="1">
    <citation type="submission" date="2023-07" db="EMBL/GenBank/DDBJ databases">
        <authorList>
            <person name="Kim M."/>
        </authorList>
    </citation>
    <scope>NUCLEOTIDE SEQUENCE</scope>
    <source>
        <strain evidence="3">BIUV-7</strain>
    </source>
</reference>
<gene>
    <name evidence="3" type="ORF">Q4F19_12165</name>
</gene>
<keyword evidence="4" id="KW-1185">Reference proteome</keyword>
<comment type="caution">
    <text evidence="3">The sequence shown here is derived from an EMBL/GenBank/DDBJ whole genome shotgun (WGS) entry which is preliminary data.</text>
</comment>
<evidence type="ECO:0000256" key="1">
    <source>
        <dbReference type="SAM" id="Phobius"/>
    </source>
</evidence>
<sequence length="181" mass="18624">MFARILKSAAIAVAALGLAAGANAATIFNFSFMAPLPLTTPATGSGQIFTNDLGNGTYQVYDVVGTAKLTSTSSAATLNTVSAAAFSSLSITGNATSGFTFTGMLSGPTTSYNFARNIFDSNYTISNGLRSSSASTFSLTQVPISAPVPEIGTWMMMVLGFGVIGATLRAGRRSPTIQHLR</sequence>
<keyword evidence="1" id="KW-1133">Transmembrane helix</keyword>
<evidence type="ECO:0000313" key="4">
    <source>
        <dbReference type="Proteomes" id="UP001169764"/>
    </source>
</evidence>
<evidence type="ECO:0000313" key="3">
    <source>
        <dbReference type="EMBL" id="MDO6415137.1"/>
    </source>
</evidence>